<evidence type="ECO:0000313" key="2">
    <source>
        <dbReference type="Proteomes" id="UP000031668"/>
    </source>
</evidence>
<name>A0A0C2IV22_THEKT</name>
<keyword evidence="2" id="KW-1185">Reference proteome</keyword>
<accession>A0A0C2IV22</accession>
<comment type="caution">
    <text evidence="1">The sequence shown here is derived from an EMBL/GenBank/DDBJ whole genome shotgun (WGS) entry which is preliminary data.</text>
</comment>
<gene>
    <name evidence="1" type="ORF">RF11_10531</name>
</gene>
<evidence type="ECO:0000313" key="1">
    <source>
        <dbReference type="EMBL" id="KII60667.1"/>
    </source>
</evidence>
<protein>
    <submittedName>
        <fullName evidence="1">Uncharacterized protein</fullName>
    </submittedName>
</protein>
<organism evidence="1 2">
    <name type="scientific">Thelohanellus kitauei</name>
    <name type="common">Myxosporean</name>
    <dbReference type="NCBI Taxonomy" id="669202"/>
    <lineage>
        <taxon>Eukaryota</taxon>
        <taxon>Metazoa</taxon>
        <taxon>Cnidaria</taxon>
        <taxon>Myxozoa</taxon>
        <taxon>Myxosporea</taxon>
        <taxon>Bivalvulida</taxon>
        <taxon>Platysporina</taxon>
        <taxon>Myxobolidae</taxon>
        <taxon>Thelohanellus</taxon>
    </lineage>
</organism>
<proteinExistence type="predicted"/>
<reference evidence="1 2" key="1">
    <citation type="journal article" date="2014" name="Genome Biol. Evol.">
        <title>The genome of the myxosporean Thelohanellus kitauei shows adaptations to nutrient acquisition within its fish host.</title>
        <authorList>
            <person name="Yang Y."/>
            <person name="Xiong J."/>
            <person name="Zhou Z."/>
            <person name="Huo F."/>
            <person name="Miao W."/>
            <person name="Ran C."/>
            <person name="Liu Y."/>
            <person name="Zhang J."/>
            <person name="Feng J."/>
            <person name="Wang M."/>
            <person name="Wang M."/>
            <person name="Wang L."/>
            <person name="Yao B."/>
        </authorList>
    </citation>
    <scope>NUCLEOTIDE SEQUENCE [LARGE SCALE GENOMIC DNA]</scope>
    <source>
        <strain evidence="1">Wuqing</strain>
    </source>
</reference>
<dbReference type="EMBL" id="JWZT01005525">
    <property type="protein sequence ID" value="KII60667.1"/>
    <property type="molecule type" value="Genomic_DNA"/>
</dbReference>
<dbReference type="Proteomes" id="UP000031668">
    <property type="component" value="Unassembled WGS sequence"/>
</dbReference>
<dbReference type="AlphaFoldDB" id="A0A0C2IV22"/>
<sequence length="202" mass="23668">MSFDMYTGGAPETGMRLENQQILAPSVMPITGQELHELLTSIYSMSDLGRHIMLIYEPQIIQMVQDRRKDWCRHFYFKDSFYSFVLIKLCQYYGCGYLQDNASGTIMLYYRPEQCLKIPISQMEVAYQCQLDSGVSNIRSNYPQTCYPPIYRFDDIGDNGAFEPDGSEHNVTEFGSAEIRNQFEFLQTDMERLMLNNHEYKW</sequence>